<dbReference type="PANTHER" id="PTHR46481:SF10">
    <property type="entry name" value="ZINC FINGER BED DOMAIN-CONTAINING PROTEIN 39"/>
    <property type="match status" value="1"/>
</dbReference>
<evidence type="ECO:0000256" key="1">
    <source>
        <dbReference type="ARBA" id="ARBA00004123"/>
    </source>
</evidence>
<sequence>MTKHVFSYITNKQNWKTATITTKNNLKFRRRPRGFIDKSLLPLSIVDDPNFVAFVKCIDARKGFPCRNTITYNYHPALYEEARLKLIHELERVDYVALTTDCWTSLNNYSYLTVTAHYINPKMKRVSRVLKTVHMENNHTADNLRNELFSIVDRWGIRNKIVGVVTDNTANIKKAVFIIRLSGRVQPHPY</sequence>
<keyword evidence="5" id="KW-0539">Nucleus</keyword>
<dbReference type="SUPFAM" id="SSF53098">
    <property type="entry name" value="Ribonuclease H-like"/>
    <property type="match status" value="1"/>
</dbReference>
<evidence type="ECO:0000313" key="6">
    <source>
        <dbReference type="EMBL" id="KZS06733.1"/>
    </source>
</evidence>
<keyword evidence="7" id="KW-1185">Reference proteome</keyword>
<keyword evidence="2" id="KW-0479">Metal-binding</keyword>
<keyword evidence="3" id="KW-0863">Zinc-finger</keyword>
<evidence type="ECO:0000256" key="4">
    <source>
        <dbReference type="ARBA" id="ARBA00022833"/>
    </source>
</evidence>
<dbReference type="InterPro" id="IPR012337">
    <property type="entry name" value="RNaseH-like_sf"/>
</dbReference>
<dbReference type="GO" id="GO:0005634">
    <property type="term" value="C:nucleus"/>
    <property type="evidence" value="ECO:0007669"/>
    <property type="project" value="UniProtKB-SubCell"/>
</dbReference>
<evidence type="ECO:0000313" key="7">
    <source>
        <dbReference type="Proteomes" id="UP000076858"/>
    </source>
</evidence>
<evidence type="ECO:0000256" key="3">
    <source>
        <dbReference type="ARBA" id="ARBA00022771"/>
    </source>
</evidence>
<gene>
    <name evidence="6" type="ORF">APZ42_029715</name>
</gene>
<dbReference type="STRING" id="35525.A0A164PDL5"/>
<evidence type="ECO:0000256" key="5">
    <source>
        <dbReference type="ARBA" id="ARBA00023242"/>
    </source>
</evidence>
<protein>
    <submittedName>
        <fullName evidence="6">Uncharacterized protein</fullName>
    </submittedName>
</protein>
<comment type="caution">
    <text evidence="6">The sequence shown here is derived from an EMBL/GenBank/DDBJ whole genome shotgun (WGS) entry which is preliminary data.</text>
</comment>
<dbReference type="Proteomes" id="UP000076858">
    <property type="component" value="Unassembled WGS sequence"/>
</dbReference>
<dbReference type="InterPro" id="IPR052035">
    <property type="entry name" value="ZnF_BED_domain_contain"/>
</dbReference>
<evidence type="ECO:0000256" key="2">
    <source>
        <dbReference type="ARBA" id="ARBA00022723"/>
    </source>
</evidence>
<organism evidence="6 7">
    <name type="scientific">Daphnia magna</name>
    <dbReference type="NCBI Taxonomy" id="35525"/>
    <lineage>
        <taxon>Eukaryota</taxon>
        <taxon>Metazoa</taxon>
        <taxon>Ecdysozoa</taxon>
        <taxon>Arthropoda</taxon>
        <taxon>Crustacea</taxon>
        <taxon>Branchiopoda</taxon>
        <taxon>Diplostraca</taxon>
        <taxon>Cladocera</taxon>
        <taxon>Anomopoda</taxon>
        <taxon>Daphniidae</taxon>
        <taxon>Daphnia</taxon>
    </lineage>
</organism>
<proteinExistence type="predicted"/>
<keyword evidence="4" id="KW-0862">Zinc</keyword>
<name>A0A164PDL5_9CRUS</name>
<dbReference type="EMBL" id="LRGB01002626">
    <property type="protein sequence ID" value="KZS06733.1"/>
    <property type="molecule type" value="Genomic_DNA"/>
</dbReference>
<dbReference type="PANTHER" id="PTHR46481">
    <property type="entry name" value="ZINC FINGER BED DOMAIN-CONTAINING PROTEIN 4"/>
    <property type="match status" value="1"/>
</dbReference>
<dbReference type="OrthoDB" id="6369394at2759"/>
<reference evidence="6 7" key="1">
    <citation type="submission" date="2016-03" db="EMBL/GenBank/DDBJ databases">
        <title>EvidentialGene: Evidence-directed Construction of Genes on Genomes.</title>
        <authorList>
            <person name="Gilbert D.G."/>
            <person name="Choi J.-H."/>
            <person name="Mockaitis K."/>
            <person name="Colbourne J."/>
            <person name="Pfrender M."/>
        </authorList>
    </citation>
    <scope>NUCLEOTIDE SEQUENCE [LARGE SCALE GENOMIC DNA]</scope>
    <source>
        <strain evidence="6 7">Xinb3</strain>
        <tissue evidence="6">Complete organism</tissue>
    </source>
</reference>
<accession>A0A164PDL5</accession>
<dbReference type="GO" id="GO:0008270">
    <property type="term" value="F:zinc ion binding"/>
    <property type="evidence" value="ECO:0007669"/>
    <property type="project" value="UniProtKB-KW"/>
</dbReference>
<dbReference type="AlphaFoldDB" id="A0A164PDL5"/>
<dbReference type="SUPFAM" id="SSF140996">
    <property type="entry name" value="Hermes dimerisation domain"/>
    <property type="match status" value="1"/>
</dbReference>
<comment type="subcellular location">
    <subcellularLocation>
        <location evidence="1">Nucleus</location>
    </subcellularLocation>
</comment>